<gene>
    <name evidence="3" type="ORF">GJA_971</name>
</gene>
<dbReference type="EMBL" id="HG322949">
    <property type="protein sequence ID" value="CDG81627.1"/>
    <property type="molecule type" value="Genomic_DNA"/>
</dbReference>
<reference evidence="3 4" key="1">
    <citation type="journal article" date="2015" name="Genome Announc.">
        <title>Genome Sequence of Mushroom Soft-Rot Pathogen Janthinobacterium agaricidamnosum.</title>
        <authorList>
            <person name="Graupner K."/>
            <person name="Lackner G."/>
            <person name="Hertweck C."/>
        </authorList>
    </citation>
    <scope>NUCLEOTIDE SEQUENCE [LARGE SCALE GENOMIC DNA]</scope>
    <source>
        <strain evidence="4">NBRC 102515 / DSM 9628</strain>
    </source>
</reference>
<dbReference type="RefSeq" id="WP_206778342.1">
    <property type="nucleotide sequence ID" value="NZ_HG322949.1"/>
</dbReference>
<dbReference type="InterPro" id="IPR000639">
    <property type="entry name" value="Epox_hydrolase-like"/>
</dbReference>
<organism evidence="3 4">
    <name type="scientific">Janthinobacterium agaricidamnosum NBRC 102515 = DSM 9628</name>
    <dbReference type="NCBI Taxonomy" id="1349767"/>
    <lineage>
        <taxon>Bacteria</taxon>
        <taxon>Pseudomonadati</taxon>
        <taxon>Pseudomonadota</taxon>
        <taxon>Betaproteobacteria</taxon>
        <taxon>Burkholderiales</taxon>
        <taxon>Oxalobacteraceae</taxon>
        <taxon>Janthinobacterium</taxon>
    </lineage>
</organism>
<dbReference type="AlphaFoldDB" id="W0V2X9"/>
<keyword evidence="4" id="KW-1185">Reference proteome</keyword>
<sequence>MITMRTSHLQELTGFGTVSGVPGLAAGFADIFNSYRIKLPDLALHAVIGGDGPPLLLLGGWPQTWYAWRMVMPALARHYTVIVIEARGFGRSDKPRDGYDSATVAADLVAAMDLLGHQRFAVVSHDIGMWAAYAMASDFPACVTRLAVIDATIPGISQSPPLIANRQLSDFLWHFNFNRALVINEQLVQGREDIYFGYQFATKAATATAIAPAAVAHYVDTLKDKEALRASFEYWRSLDQSMEQHITWRQKTLAIPVLAIGGAKAVGARVEQEMRSLADDVTGVVIPDCGHFVAEEAPHALLAALEPFLRA</sequence>
<feature type="domain" description="AB hydrolase-1" evidence="2">
    <location>
        <begin position="53"/>
        <end position="298"/>
    </location>
</feature>
<accession>W0V2X9</accession>
<dbReference type="KEGG" id="jag:GJA_971"/>
<evidence type="ECO:0000313" key="3">
    <source>
        <dbReference type="EMBL" id="CDG81627.1"/>
    </source>
</evidence>
<evidence type="ECO:0000313" key="4">
    <source>
        <dbReference type="Proteomes" id="UP000027604"/>
    </source>
</evidence>
<dbReference type="PANTHER" id="PTHR43329">
    <property type="entry name" value="EPOXIDE HYDROLASE"/>
    <property type="match status" value="1"/>
</dbReference>
<dbReference type="GO" id="GO:0016787">
    <property type="term" value="F:hydrolase activity"/>
    <property type="evidence" value="ECO:0007669"/>
    <property type="project" value="UniProtKB-KW"/>
</dbReference>
<dbReference type="SUPFAM" id="SSF53474">
    <property type="entry name" value="alpha/beta-Hydrolases"/>
    <property type="match status" value="1"/>
</dbReference>
<dbReference type="Pfam" id="PF00561">
    <property type="entry name" value="Abhydrolase_1"/>
    <property type="match status" value="1"/>
</dbReference>
<dbReference type="eggNOG" id="COG0596">
    <property type="taxonomic scope" value="Bacteria"/>
</dbReference>
<dbReference type="InterPro" id="IPR029058">
    <property type="entry name" value="AB_hydrolase_fold"/>
</dbReference>
<evidence type="ECO:0000259" key="2">
    <source>
        <dbReference type="Pfam" id="PF00561"/>
    </source>
</evidence>
<dbReference type="HOGENOM" id="CLU_020336_7_1_4"/>
<dbReference type="PRINTS" id="PR00412">
    <property type="entry name" value="EPOXHYDRLASE"/>
</dbReference>
<proteinExistence type="predicted"/>
<dbReference type="PATRIC" id="fig|1349767.4.peg.2707"/>
<name>W0V2X9_9BURK</name>
<keyword evidence="1 3" id="KW-0378">Hydrolase</keyword>
<dbReference type="Gene3D" id="3.40.50.1820">
    <property type="entry name" value="alpha/beta hydrolase"/>
    <property type="match status" value="1"/>
</dbReference>
<protein>
    <submittedName>
        <fullName evidence="3">Alpha/beta hydrolase fold family protein</fullName>
    </submittedName>
</protein>
<evidence type="ECO:0000256" key="1">
    <source>
        <dbReference type="ARBA" id="ARBA00022801"/>
    </source>
</evidence>
<dbReference type="Proteomes" id="UP000027604">
    <property type="component" value="Chromosome I"/>
</dbReference>
<dbReference type="STRING" id="1349767.GJA_971"/>
<dbReference type="InterPro" id="IPR000073">
    <property type="entry name" value="AB_hydrolase_1"/>
</dbReference>